<dbReference type="AlphaFoldDB" id="A0A4Q7WS93"/>
<feature type="chain" id="PRO_5020303976" evidence="1">
    <location>
        <begin position="22"/>
        <end position="368"/>
    </location>
</feature>
<proteinExistence type="predicted"/>
<dbReference type="OrthoDB" id="3171622at2"/>
<reference evidence="2 3" key="1">
    <citation type="journal article" date="2015" name="Stand. Genomic Sci.">
        <title>Genomic Encyclopedia of Bacterial and Archaeal Type Strains, Phase III: the genomes of soil and plant-associated and newly described type strains.</title>
        <authorList>
            <person name="Whitman W.B."/>
            <person name="Woyke T."/>
            <person name="Klenk H.P."/>
            <person name="Zhou Y."/>
            <person name="Lilburn T.G."/>
            <person name="Beck B.J."/>
            <person name="De Vos P."/>
            <person name="Vandamme P."/>
            <person name="Eisen J.A."/>
            <person name="Garrity G."/>
            <person name="Hugenholtz P."/>
            <person name="Kyrpides N.C."/>
        </authorList>
    </citation>
    <scope>NUCLEOTIDE SEQUENCE [LARGE SCALE GENOMIC DNA]</scope>
    <source>
        <strain evidence="2 3">VKM Ac-2540</strain>
    </source>
</reference>
<gene>
    <name evidence="2" type="ORF">EV645_5725</name>
</gene>
<protein>
    <submittedName>
        <fullName evidence="2">AAA domain-containing protein</fullName>
    </submittedName>
</protein>
<dbReference type="RefSeq" id="WP_130447045.1">
    <property type="nucleotide sequence ID" value="NZ_SHKR01000014.1"/>
</dbReference>
<dbReference type="Gene3D" id="3.40.50.300">
    <property type="entry name" value="P-loop containing nucleotide triphosphate hydrolases"/>
    <property type="match status" value="1"/>
</dbReference>
<accession>A0A4Q7WS93</accession>
<sequence length="368" mass="39048">MTAKASAALGVPITLTGDALAAVSASLTADWSQRATEVAEPAAKVATGTDPALGTVLRRSELAKLPKIEPLIEGVLSTPAAVVLVGSWGVGKTFLALAFALSVATGNVWLGRAVRRTKVLYVLGEGAYGFDDRVTAWELAWNKGDPVSDGDLKFIVQPDSLKKAATWHAIQAEAVEFGAGFVVLDTLSSLAPDAHETNDAPLIMRYFTNLATAINGTALFVHHPGWNNTDRTRGGYQFEGNADEVLLATEVSKGSEMFTLLRKKVKEGAAGKILYLRRKPSRGSCIVEETFADTASVPVADKVLAVLAAYGDLGASGPDLVRELEVPDTTKSTFYRQVGKLVDAGKVRREGSRSRYKYYLATGAGGFA</sequence>
<dbReference type="Proteomes" id="UP000292027">
    <property type="component" value="Unassembled WGS sequence"/>
</dbReference>
<evidence type="ECO:0000313" key="3">
    <source>
        <dbReference type="Proteomes" id="UP000292027"/>
    </source>
</evidence>
<comment type="caution">
    <text evidence="2">The sequence shown here is derived from an EMBL/GenBank/DDBJ whole genome shotgun (WGS) entry which is preliminary data.</text>
</comment>
<keyword evidence="3" id="KW-1185">Reference proteome</keyword>
<name>A0A4Q7WS93_9ACTN</name>
<feature type="signal peptide" evidence="1">
    <location>
        <begin position="1"/>
        <end position="21"/>
    </location>
</feature>
<dbReference type="SUPFAM" id="SSF52540">
    <property type="entry name" value="P-loop containing nucleoside triphosphate hydrolases"/>
    <property type="match status" value="1"/>
</dbReference>
<organism evidence="2 3">
    <name type="scientific">Kribbella rubisoli</name>
    <dbReference type="NCBI Taxonomy" id="3075929"/>
    <lineage>
        <taxon>Bacteria</taxon>
        <taxon>Bacillati</taxon>
        <taxon>Actinomycetota</taxon>
        <taxon>Actinomycetes</taxon>
        <taxon>Propionibacteriales</taxon>
        <taxon>Kribbellaceae</taxon>
        <taxon>Kribbella</taxon>
    </lineage>
</organism>
<dbReference type="InterPro" id="IPR036390">
    <property type="entry name" value="WH_DNA-bd_sf"/>
</dbReference>
<evidence type="ECO:0000256" key="1">
    <source>
        <dbReference type="SAM" id="SignalP"/>
    </source>
</evidence>
<dbReference type="SUPFAM" id="SSF46785">
    <property type="entry name" value="Winged helix' DNA-binding domain"/>
    <property type="match status" value="1"/>
</dbReference>
<keyword evidence="1" id="KW-0732">Signal</keyword>
<dbReference type="InterPro" id="IPR027417">
    <property type="entry name" value="P-loop_NTPase"/>
</dbReference>
<dbReference type="Pfam" id="PF13481">
    <property type="entry name" value="AAA_25"/>
    <property type="match status" value="1"/>
</dbReference>
<evidence type="ECO:0000313" key="2">
    <source>
        <dbReference type="EMBL" id="RZU12455.1"/>
    </source>
</evidence>
<dbReference type="EMBL" id="SHKR01000014">
    <property type="protein sequence ID" value="RZU12455.1"/>
    <property type="molecule type" value="Genomic_DNA"/>
</dbReference>